<keyword evidence="3" id="KW-0489">Methyltransferase</keyword>
<evidence type="ECO:0000313" key="4">
    <source>
        <dbReference type="Proteomes" id="UP000320085"/>
    </source>
</evidence>
<dbReference type="RefSeq" id="WP_141819640.1">
    <property type="nucleotide sequence ID" value="NZ_BAAAQC010000005.1"/>
</dbReference>
<dbReference type="Pfam" id="PF08241">
    <property type="entry name" value="Methyltransf_11"/>
    <property type="match status" value="1"/>
</dbReference>
<dbReference type="GO" id="GO:0032259">
    <property type="term" value="P:methylation"/>
    <property type="evidence" value="ECO:0007669"/>
    <property type="project" value="UniProtKB-KW"/>
</dbReference>
<evidence type="ECO:0000313" key="3">
    <source>
        <dbReference type="EMBL" id="TQN47421.1"/>
    </source>
</evidence>
<proteinExistence type="predicted"/>
<dbReference type="Gene3D" id="3.40.50.150">
    <property type="entry name" value="Vaccinia Virus protein VP39"/>
    <property type="match status" value="1"/>
</dbReference>
<dbReference type="OrthoDB" id="9805171at2"/>
<dbReference type="CDD" id="cd02440">
    <property type="entry name" value="AdoMet_MTases"/>
    <property type="match status" value="1"/>
</dbReference>
<reference evidence="3 4" key="1">
    <citation type="submission" date="2019-06" db="EMBL/GenBank/DDBJ databases">
        <title>Sequencing the genomes of 1000 actinobacteria strains.</title>
        <authorList>
            <person name="Klenk H.-P."/>
        </authorList>
    </citation>
    <scope>NUCLEOTIDE SEQUENCE [LARGE SCALE GENOMIC DNA]</scope>
    <source>
        <strain evidence="3 4">DSM 21776</strain>
    </source>
</reference>
<feature type="compositionally biased region" description="Polar residues" evidence="1">
    <location>
        <begin position="1"/>
        <end position="21"/>
    </location>
</feature>
<dbReference type="PANTHER" id="PTHR42912:SF93">
    <property type="entry name" value="N6-ADENOSINE-METHYLTRANSFERASE TMT1A"/>
    <property type="match status" value="1"/>
</dbReference>
<gene>
    <name evidence="3" type="ORF">FHX52_0518</name>
</gene>
<dbReference type="InterPro" id="IPR029063">
    <property type="entry name" value="SAM-dependent_MTases_sf"/>
</dbReference>
<dbReference type="SUPFAM" id="SSF53335">
    <property type="entry name" value="S-adenosyl-L-methionine-dependent methyltransferases"/>
    <property type="match status" value="1"/>
</dbReference>
<dbReference type="Proteomes" id="UP000320085">
    <property type="component" value="Unassembled WGS sequence"/>
</dbReference>
<sequence>MQPSEMTTPDAMSTQYSSTDRLTTRRSVWGPGPEGVSPVDALRQAVLDADPAAVVEIGCGTGHFARSVLDVRPGVDYVATDLSPAMVASATALGLAAVVAPADDLPFADASFDVAVAAWMLYHVPDLDAALRELRRVLRPGGMLAVATNGVGHLADLQREAGGEPLVTQFTSEVAEAVLSRHFSHVTRRDIETRAFFDDHAAAAAYLATFDVELSRTLPPFDAPRSYAGSTAILTAR</sequence>
<dbReference type="InterPro" id="IPR050508">
    <property type="entry name" value="Methyltransf_Superfamily"/>
</dbReference>
<evidence type="ECO:0000259" key="2">
    <source>
        <dbReference type="Pfam" id="PF08241"/>
    </source>
</evidence>
<dbReference type="PANTHER" id="PTHR42912">
    <property type="entry name" value="METHYLTRANSFERASE"/>
    <property type="match status" value="1"/>
</dbReference>
<name>A0A543PTM3_9MICO</name>
<comment type="caution">
    <text evidence="3">The sequence shown here is derived from an EMBL/GenBank/DDBJ whole genome shotgun (WGS) entry which is preliminary data.</text>
</comment>
<feature type="domain" description="Methyltransferase type 11" evidence="2">
    <location>
        <begin position="55"/>
        <end position="145"/>
    </location>
</feature>
<dbReference type="InterPro" id="IPR013216">
    <property type="entry name" value="Methyltransf_11"/>
</dbReference>
<dbReference type="AlphaFoldDB" id="A0A543PTM3"/>
<keyword evidence="3" id="KW-0808">Transferase</keyword>
<dbReference type="GO" id="GO:0008757">
    <property type="term" value="F:S-adenosylmethionine-dependent methyltransferase activity"/>
    <property type="evidence" value="ECO:0007669"/>
    <property type="project" value="InterPro"/>
</dbReference>
<accession>A0A543PTM3</accession>
<evidence type="ECO:0000256" key="1">
    <source>
        <dbReference type="SAM" id="MobiDB-lite"/>
    </source>
</evidence>
<protein>
    <submittedName>
        <fullName evidence="3">Methyltransferase family protein</fullName>
    </submittedName>
</protein>
<organism evidence="3 4">
    <name type="scientific">Humibacillus xanthopallidus</name>
    <dbReference type="NCBI Taxonomy" id="412689"/>
    <lineage>
        <taxon>Bacteria</taxon>
        <taxon>Bacillati</taxon>
        <taxon>Actinomycetota</taxon>
        <taxon>Actinomycetes</taxon>
        <taxon>Micrococcales</taxon>
        <taxon>Intrasporangiaceae</taxon>
        <taxon>Humibacillus</taxon>
    </lineage>
</organism>
<dbReference type="EMBL" id="VFQF01000001">
    <property type="protein sequence ID" value="TQN47421.1"/>
    <property type="molecule type" value="Genomic_DNA"/>
</dbReference>
<feature type="region of interest" description="Disordered" evidence="1">
    <location>
        <begin position="1"/>
        <end position="34"/>
    </location>
</feature>